<evidence type="ECO:0000313" key="2">
    <source>
        <dbReference type="Proteomes" id="UP000001918"/>
    </source>
</evidence>
<accession>D1AD36</accession>
<dbReference type="GO" id="GO:0016990">
    <property type="term" value="F:arginine deiminase activity"/>
    <property type="evidence" value="ECO:0007669"/>
    <property type="project" value="TreeGrafter"/>
</dbReference>
<dbReference type="EMBL" id="CP001738">
    <property type="protein sequence ID" value="ACY99345.1"/>
    <property type="molecule type" value="Genomic_DNA"/>
</dbReference>
<organism evidence="1 2">
    <name type="scientific">Thermomonospora curvata (strain ATCC 19995 / DSM 43183 / JCM 3096 / KCTC 9072 / NBRC 15933 / NCIMB 10081 / Henssen B9)</name>
    <dbReference type="NCBI Taxonomy" id="471852"/>
    <lineage>
        <taxon>Bacteria</taxon>
        <taxon>Bacillati</taxon>
        <taxon>Actinomycetota</taxon>
        <taxon>Actinomycetes</taxon>
        <taxon>Streptosporangiales</taxon>
        <taxon>Thermomonosporaceae</taxon>
        <taxon>Thermomonospora</taxon>
    </lineage>
</organism>
<dbReference type="SUPFAM" id="SSF55909">
    <property type="entry name" value="Pentein"/>
    <property type="match status" value="1"/>
</dbReference>
<dbReference type="eggNOG" id="COG1834">
    <property type="taxonomic scope" value="Bacteria"/>
</dbReference>
<dbReference type="KEGG" id="tcu:Tcur_3814"/>
<dbReference type="AlphaFoldDB" id="D1AD36"/>
<name>D1AD36_THECD</name>
<dbReference type="GO" id="GO:0019546">
    <property type="term" value="P:L-arginine deiminase pathway"/>
    <property type="evidence" value="ECO:0007669"/>
    <property type="project" value="TreeGrafter"/>
</dbReference>
<dbReference type="STRING" id="471852.Tcur_3814"/>
<dbReference type="GO" id="GO:0016740">
    <property type="term" value="F:transferase activity"/>
    <property type="evidence" value="ECO:0007669"/>
    <property type="project" value="UniProtKB-KW"/>
</dbReference>
<dbReference type="PANTHER" id="PTHR47271:SF2">
    <property type="entry name" value="ARGININE DEIMINASE"/>
    <property type="match status" value="1"/>
</dbReference>
<keyword evidence="2" id="KW-1185">Reference proteome</keyword>
<proteinExistence type="predicted"/>
<evidence type="ECO:0000313" key="1">
    <source>
        <dbReference type="EMBL" id="ACY99345.1"/>
    </source>
</evidence>
<dbReference type="HOGENOM" id="CLU_057463_0_0_11"/>
<keyword evidence="1" id="KW-0808">Transferase</keyword>
<gene>
    <name evidence="1" type="ordered locus">Tcur_3814</name>
</gene>
<dbReference type="NCBIfam" id="NF045659">
    <property type="entry name" value="DiMArgaseDdahMtb"/>
    <property type="match status" value="1"/>
</dbReference>
<dbReference type="Proteomes" id="UP000001918">
    <property type="component" value="Chromosome"/>
</dbReference>
<sequence>MTVSPVTEPTPLASAVQKRTARPRRFLMCPPEHFAVTYAINPWMDPASGADRARALAQWERLHEAYLELGHQVELIEPVEGLPDMVFAANGGLVVDGRVYGARFRHPQRRPEGPAYLEWFRRNGFTEILEPAHVNEGEGDFAVLDGLILAGTGFRTEQAAHTEAQEHLGRPVVTLRLVDPRFYHLDTALFPLGDDNIAYYPGAFSPGSRAVLQRLFPDALVAEEADAAVLGLNAVCDGRHVVINAEATGLIAQLRRRGFEPVPVDLSELRKAGGGPKCCTLELRV</sequence>
<dbReference type="Gene3D" id="3.75.10.10">
    <property type="entry name" value="L-arginine/glycine Amidinotransferase, Chain A"/>
    <property type="match status" value="1"/>
</dbReference>
<dbReference type="RefSeq" id="WP_012854129.1">
    <property type="nucleotide sequence ID" value="NC_013510.1"/>
</dbReference>
<dbReference type="PANTHER" id="PTHR47271">
    <property type="entry name" value="ARGININE DEIMINASE"/>
    <property type="match status" value="1"/>
</dbReference>
<reference evidence="1 2" key="1">
    <citation type="journal article" date="2011" name="Stand. Genomic Sci.">
        <title>Complete genome sequence of Thermomonospora curvata type strain (B9).</title>
        <authorList>
            <person name="Chertkov O."/>
            <person name="Sikorski J."/>
            <person name="Nolan M."/>
            <person name="Lapidus A."/>
            <person name="Lucas S."/>
            <person name="Del Rio T.G."/>
            <person name="Tice H."/>
            <person name="Cheng J.F."/>
            <person name="Goodwin L."/>
            <person name="Pitluck S."/>
            <person name="Liolios K."/>
            <person name="Ivanova N."/>
            <person name="Mavromatis K."/>
            <person name="Mikhailova N."/>
            <person name="Ovchinnikova G."/>
            <person name="Pati A."/>
            <person name="Chen A."/>
            <person name="Palaniappan K."/>
            <person name="Djao O.D."/>
            <person name="Land M."/>
            <person name="Hauser L."/>
            <person name="Chang Y.J."/>
            <person name="Jeffries C.D."/>
            <person name="Brettin T."/>
            <person name="Han C."/>
            <person name="Detter J.C."/>
            <person name="Rohde M."/>
            <person name="Goker M."/>
            <person name="Woyke T."/>
            <person name="Bristow J."/>
            <person name="Eisen J.A."/>
            <person name="Markowitz V."/>
            <person name="Hugenholtz P."/>
            <person name="Klenk H.P."/>
            <person name="Kyrpides N.C."/>
        </authorList>
    </citation>
    <scope>NUCLEOTIDE SEQUENCE [LARGE SCALE GENOMIC DNA]</scope>
    <source>
        <strain evidence="2">ATCC 19995 / DSM 43183 / JCM 3096 / KCTC 9072 / NBRC 15933 / NCIMB 10081 / Henssen B9</strain>
    </source>
</reference>
<protein>
    <submittedName>
        <fullName evidence="1">Amidinotransferase</fullName>
    </submittedName>
</protein>